<dbReference type="PANTHER" id="PTHR43201">
    <property type="entry name" value="ACYL-COA SYNTHETASE"/>
    <property type="match status" value="1"/>
</dbReference>
<dbReference type="AlphaFoldDB" id="A0A7X6B0N0"/>
<dbReference type="PROSITE" id="PS00455">
    <property type="entry name" value="AMP_BINDING"/>
    <property type="match status" value="1"/>
</dbReference>
<dbReference type="RefSeq" id="WP_208973248.1">
    <property type="nucleotide sequence ID" value="NZ_JAALLH010000001.1"/>
</dbReference>
<dbReference type="Proteomes" id="UP000536624">
    <property type="component" value="Unassembled WGS sequence"/>
</dbReference>
<dbReference type="Pfam" id="PF00501">
    <property type="entry name" value="AMP-binding"/>
    <property type="match status" value="1"/>
</dbReference>
<evidence type="ECO:0000259" key="3">
    <source>
        <dbReference type="Pfam" id="PF00501"/>
    </source>
</evidence>
<organism evidence="5 6">
    <name type="scientific">Streptomyces malaysiensis</name>
    <dbReference type="NCBI Taxonomy" id="92644"/>
    <lineage>
        <taxon>Bacteria</taxon>
        <taxon>Bacillati</taxon>
        <taxon>Actinomycetota</taxon>
        <taxon>Actinomycetes</taxon>
        <taxon>Kitasatosporales</taxon>
        <taxon>Streptomycetaceae</taxon>
        <taxon>Streptomyces</taxon>
        <taxon>Streptomyces violaceusniger group</taxon>
    </lineage>
</organism>
<dbReference type="EMBL" id="JAALLH010000001">
    <property type="protein sequence ID" value="NIY69278.1"/>
    <property type="molecule type" value="Genomic_DNA"/>
</dbReference>
<gene>
    <name evidence="5" type="ORF">SMALB_7388</name>
</gene>
<dbReference type="GO" id="GO:0031956">
    <property type="term" value="F:medium-chain fatty acid-CoA ligase activity"/>
    <property type="evidence" value="ECO:0007669"/>
    <property type="project" value="TreeGrafter"/>
</dbReference>
<evidence type="ECO:0000313" key="6">
    <source>
        <dbReference type="Proteomes" id="UP000536624"/>
    </source>
</evidence>
<name>A0A7X6B0N0_STRMQ</name>
<evidence type="ECO:0000259" key="4">
    <source>
        <dbReference type="Pfam" id="PF13193"/>
    </source>
</evidence>
<reference evidence="5 6" key="1">
    <citation type="submission" date="2020-02" db="EMBL/GenBank/DDBJ databases">
        <title>Streptomyces malaysiensis DSM14702 (JHCC583434, PFL_A843) Genome sequencing and assembly.</title>
        <authorList>
            <person name="Samborskyy M."/>
        </authorList>
    </citation>
    <scope>NUCLEOTIDE SEQUENCE [LARGE SCALE GENOMIC DNA]</scope>
    <source>
        <strain evidence="5 6">DSM 14702</strain>
    </source>
</reference>
<protein>
    <submittedName>
        <fullName evidence="5">Crotonobetaine/carnitine-CoA ligase</fullName>
    </submittedName>
</protein>
<dbReference type="PANTHER" id="PTHR43201:SF5">
    <property type="entry name" value="MEDIUM-CHAIN ACYL-COA LIGASE ACSF2, MITOCHONDRIAL"/>
    <property type="match status" value="1"/>
</dbReference>
<evidence type="ECO:0000313" key="5">
    <source>
        <dbReference type="EMBL" id="NIY69278.1"/>
    </source>
</evidence>
<dbReference type="InterPro" id="IPR000873">
    <property type="entry name" value="AMP-dep_synth/lig_dom"/>
</dbReference>
<dbReference type="SUPFAM" id="SSF56801">
    <property type="entry name" value="Acetyl-CoA synthetase-like"/>
    <property type="match status" value="1"/>
</dbReference>
<keyword evidence="2 5" id="KW-0436">Ligase</keyword>
<dbReference type="GO" id="GO:0006631">
    <property type="term" value="P:fatty acid metabolic process"/>
    <property type="evidence" value="ECO:0007669"/>
    <property type="project" value="TreeGrafter"/>
</dbReference>
<proteinExistence type="inferred from homology"/>
<sequence>MTLADMLAAQARRTPDTVFLRTRQGDVTYAEADGHTDRYAAGLAGLGARHGTPVVALMRNSADAVFTWFAAARLGAVYVPVNTALVGAGLVHTFRVTRARVAVVDADLLPQLLAVIGELDLLCTVLVRGADPGALTQRPRSIRFVDFALLGRHPRPPVPDTSPTDELAPAMMLFTSGTTGPSKACVLSHRYVMRQGELHAKYLGLTGGDVLYCPFPLFHLDATTLTVVAALDAGATAAIGVRFSASGFWDEVRSFDATVFNFMGATLTILWKQPPGAADRAHRVRLAWGVPMPDWKAEWEQRFGFPLFEVYGLTDGGVVAYDPLDTPGRPGSCGRIIPEYEVAVADGDGTPLPRGHTGEILIRPREPGTVMTEYYGMPDATAEAFRGGWLHTGDLGHLDHDDYLYFHGRAKDGIRRRGENISAYEVEQIVESHPGVLEAAAIGVPSELTEEDVKICVVLRPGAQLSAEELIAYCALRSAAYMVPRFVEFLPELPKTPTQKVEKFRLKEAGVTKATWDREAVAQPQRVQP</sequence>
<dbReference type="InterPro" id="IPR020845">
    <property type="entry name" value="AMP-binding_CS"/>
</dbReference>
<accession>A0A7X6B0N0</accession>
<dbReference type="Gene3D" id="3.40.50.12780">
    <property type="entry name" value="N-terminal domain of ligase-like"/>
    <property type="match status" value="1"/>
</dbReference>
<evidence type="ECO:0000256" key="2">
    <source>
        <dbReference type="ARBA" id="ARBA00022598"/>
    </source>
</evidence>
<dbReference type="InterPro" id="IPR045851">
    <property type="entry name" value="AMP-bd_C_sf"/>
</dbReference>
<comment type="caution">
    <text evidence="5">The sequence shown here is derived from an EMBL/GenBank/DDBJ whole genome shotgun (WGS) entry which is preliminary data.</text>
</comment>
<dbReference type="Pfam" id="PF13193">
    <property type="entry name" value="AMP-binding_C"/>
    <property type="match status" value="1"/>
</dbReference>
<evidence type="ECO:0000256" key="1">
    <source>
        <dbReference type="ARBA" id="ARBA00006432"/>
    </source>
</evidence>
<dbReference type="Gene3D" id="3.30.300.30">
    <property type="match status" value="1"/>
</dbReference>
<dbReference type="InterPro" id="IPR042099">
    <property type="entry name" value="ANL_N_sf"/>
</dbReference>
<dbReference type="InterPro" id="IPR025110">
    <property type="entry name" value="AMP-bd_C"/>
</dbReference>
<feature type="domain" description="AMP-binding enzyme C-terminal" evidence="4">
    <location>
        <begin position="425"/>
        <end position="500"/>
    </location>
</feature>
<feature type="domain" description="AMP-dependent synthetase/ligase" evidence="3">
    <location>
        <begin position="8"/>
        <end position="375"/>
    </location>
</feature>
<comment type="similarity">
    <text evidence="1">Belongs to the ATP-dependent AMP-binding enzyme family.</text>
</comment>